<reference evidence="1" key="1">
    <citation type="journal article" date="2015" name="Nature">
        <title>Complex archaea that bridge the gap between prokaryotes and eukaryotes.</title>
        <authorList>
            <person name="Spang A."/>
            <person name="Saw J.H."/>
            <person name="Jorgensen S.L."/>
            <person name="Zaremba-Niedzwiedzka K."/>
            <person name="Martijn J."/>
            <person name="Lind A.E."/>
            <person name="van Eijk R."/>
            <person name="Schleper C."/>
            <person name="Guy L."/>
            <person name="Ettema T.J."/>
        </authorList>
    </citation>
    <scope>NUCLEOTIDE SEQUENCE</scope>
</reference>
<accession>A0A0F9R501</accession>
<dbReference type="AlphaFoldDB" id="A0A0F9R501"/>
<protein>
    <submittedName>
        <fullName evidence="1">Uncharacterized protein</fullName>
    </submittedName>
</protein>
<dbReference type="EMBL" id="LAZR01003249">
    <property type="protein sequence ID" value="KKN20361.1"/>
    <property type="molecule type" value="Genomic_DNA"/>
</dbReference>
<sequence length="66" mass="7927">MSEEVLDHMLSADAFYKGYRLIWYKVSSVWADPIILSHHGFEVYRWEYDPTMGEVWDKIKELEDSL</sequence>
<organism evidence="1">
    <name type="scientific">marine sediment metagenome</name>
    <dbReference type="NCBI Taxonomy" id="412755"/>
    <lineage>
        <taxon>unclassified sequences</taxon>
        <taxon>metagenomes</taxon>
        <taxon>ecological metagenomes</taxon>
    </lineage>
</organism>
<gene>
    <name evidence="1" type="ORF">LCGC14_0936380</name>
</gene>
<name>A0A0F9R501_9ZZZZ</name>
<evidence type="ECO:0000313" key="1">
    <source>
        <dbReference type="EMBL" id="KKN20361.1"/>
    </source>
</evidence>
<proteinExistence type="predicted"/>
<comment type="caution">
    <text evidence="1">The sequence shown here is derived from an EMBL/GenBank/DDBJ whole genome shotgun (WGS) entry which is preliminary data.</text>
</comment>